<protein>
    <submittedName>
        <fullName evidence="1">Uncharacterized protein</fullName>
    </submittedName>
</protein>
<dbReference type="Proteomes" id="UP001219568">
    <property type="component" value="Unassembled WGS sequence"/>
</dbReference>
<sequence length="250" mass="28825">MRTLWCYWIDRHLARIEQQYSSWATTAKTNLQNVNQIPGVSQQESTDANTSVTQFMNNGGGASATDTTFPKNPAAVQGQASVPQSHFNHLPSIFQTWREQLRLSRDPSDQPRRWIQREYADHEGNTVILGKVAAANESQFYRPEDGEAYRLQVHSTTPIQPEELNKLYQYFCFDLSKLPFLEIYSYNPPDGLACVEHQRREVAHRKRLQAEQREGEYDQPLPPLIPTMRTGFNDQFMSGFCFLLTSKSYL</sequence>
<dbReference type="EMBL" id="JAQJZL010000004">
    <property type="protein sequence ID" value="KAJ6045221.1"/>
    <property type="molecule type" value="Genomic_DNA"/>
</dbReference>
<evidence type="ECO:0000313" key="2">
    <source>
        <dbReference type="Proteomes" id="UP001219568"/>
    </source>
</evidence>
<organism evidence="1 2">
    <name type="scientific">Penicillium canescens</name>
    <dbReference type="NCBI Taxonomy" id="5083"/>
    <lineage>
        <taxon>Eukaryota</taxon>
        <taxon>Fungi</taxon>
        <taxon>Dikarya</taxon>
        <taxon>Ascomycota</taxon>
        <taxon>Pezizomycotina</taxon>
        <taxon>Eurotiomycetes</taxon>
        <taxon>Eurotiomycetidae</taxon>
        <taxon>Eurotiales</taxon>
        <taxon>Aspergillaceae</taxon>
        <taxon>Penicillium</taxon>
    </lineage>
</organism>
<name>A0AAD6NAU1_PENCN</name>
<dbReference type="AlphaFoldDB" id="A0AAD6NAU1"/>
<proteinExistence type="predicted"/>
<keyword evidence="2" id="KW-1185">Reference proteome</keyword>
<comment type="caution">
    <text evidence="1">The sequence shown here is derived from an EMBL/GenBank/DDBJ whole genome shotgun (WGS) entry which is preliminary data.</text>
</comment>
<accession>A0AAD6NAU1</accession>
<evidence type="ECO:0000313" key="1">
    <source>
        <dbReference type="EMBL" id="KAJ6045221.1"/>
    </source>
</evidence>
<gene>
    <name evidence="1" type="ORF">N7460_006576</name>
</gene>
<reference evidence="1" key="1">
    <citation type="journal article" date="2023" name="IMA Fungus">
        <title>Comparative genomic study of the Penicillium genus elucidates a diverse pangenome and 15 lateral gene transfer events.</title>
        <authorList>
            <person name="Petersen C."/>
            <person name="Sorensen T."/>
            <person name="Nielsen M.R."/>
            <person name="Sondergaard T.E."/>
            <person name="Sorensen J.L."/>
            <person name="Fitzpatrick D.A."/>
            <person name="Frisvad J.C."/>
            <person name="Nielsen K.L."/>
        </authorList>
    </citation>
    <scope>NUCLEOTIDE SEQUENCE</scope>
    <source>
        <strain evidence="1">IBT 15450</strain>
    </source>
</reference>
<reference evidence="1" key="2">
    <citation type="submission" date="2023-01" db="EMBL/GenBank/DDBJ databases">
        <authorList>
            <person name="Petersen C."/>
        </authorList>
    </citation>
    <scope>NUCLEOTIDE SEQUENCE</scope>
    <source>
        <strain evidence="1">IBT 15450</strain>
    </source>
</reference>